<dbReference type="EMBL" id="FOFX01000056">
    <property type="protein sequence ID" value="SEQ45779.1"/>
    <property type="molecule type" value="Genomic_DNA"/>
</dbReference>
<accession>A0A1H9G6R5</accession>
<organism evidence="1 2">
    <name type="scientific">Nitrosomonas ureae</name>
    <dbReference type="NCBI Taxonomy" id="44577"/>
    <lineage>
        <taxon>Bacteria</taxon>
        <taxon>Pseudomonadati</taxon>
        <taxon>Pseudomonadota</taxon>
        <taxon>Betaproteobacteria</taxon>
        <taxon>Nitrosomonadales</taxon>
        <taxon>Nitrosomonadaceae</taxon>
        <taxon>Nitrosomonas</taxon>
    </lineage>
</organism>
<sequence length="97" mass="11064">MGIRKNAPNHIGGILIALSKERKFPTTKRAAAKHKTAISKLRSALVKLTDIKSDPFTPFNEGYGWKPRFKLIDDRRNADERAKREAVHFSMEENQDS</sequence>
<proteinExistence type="predicted"/>
<evidence type="ECO:0000313" key="2">
    <source>
        <dbReference type="Proteomes" id="UP000181998"/>
    </source>
</evidence>
<gene>
    <name evidence="1" type="ORF">SAMN05421510_105615</name>
</gene>
<name>A0A1H9G6R5_9PROT</name>
<reference evidence="1 2" key="1">
    <citation type="submission" date="2016-10" db="EMBL/GenBank/DDBJ databases">
        <authorList>
            <person name="de Groot N.N."/>
        </authorList>
    </citation>
    <scope>NUCLEOTIDE SEQUENCE [LARGE SCALE GENOMIC DNA]</scope>
    <source>
        <strain evidence="1 2">Nm9</strain>
    </source>
</reference>
<evidence type="ECO:0000313" key="1">
    <source>
        <dbReference type="EMBL" id="SEQ45779.1"/>
    </source>
</evidence>
<dbReference type="AlphaFoldDB" id="A0A1H9G6R5"/>
<dbReference type="RefSeq" id="WP_074722217.1">
    <property type="nucleotide sequence ID" value="NZ_FOFX01000056.1"/>
</dbReference>
<protein>
    <submittedName>
        <fullName evidence="1">Uncharacterized protein</fullName>
    </submittedName>
</protein>
<dbReference type="Proteomes" id="UP000181998">
    <property type="component" value="Unassembled WGS sequence"/>
</dbReference>